<protein>
    <submittedName>
        <fullName evidence="4">Hydrogenase isoenzymes formation protein hypD</fullName>
    </submittedName>
</protein>
<dbReference type="InterPro" id="IPR042244">
    <property type="entry name" value="HypD_2_sf"/>
</dbReference>
<reference evidence="4 5" key="1">
    <citation type="submission" date="2015-01" db="EMBL/GenBank/DDBJ databases">
        <title>Genome sequence of Anoxybacillus ayderensis strain AB04.</title>
        <authorList>
            <person name="Belduz A.O."/>
            <person name="Canakci S."/>
            <person name="Chan K.-G."/>
            <person name="Kahar U.M."/>
            <person name="Yaakob A.S."/>
            <person name="Chan C.S."/>
            <person name="Goh K.M."/>
        </authorList>
    </citation>
    <scope>NUCLEOTIDE SEQUENCE [LARGE SCALE GENOMIC DNA]</scope>
    <source>
        <strain evidence="4 5">AB04</strain>
    </source>
</reference>
<dbReference type="RefSeq" id="WP_021094798.1">
    <property type="nucleotide sequence ID" value="NZ_ANOC01000025.1"/>
</dbReference>
<dbReference type="EMBL" id="JXTG01000018">
    <property type="protein sequence ID" value="KIP20361.1"/>
    <property type="molecule type" value="Genomic_DNA"/>
</dbReference>
<dbReference type="GO" id="GO:0051539">
    <property type="term" value="F:4 iron, 4 sulfur cluster binding"/>
    <property type="evidence" value="ECO:0007669"/>
    <property type="project" value="TreeGrafter"/>
</dbReference>
<accession>A0A0D0GX57</accession>
<comment type="caution">
    <text evidence="4">The sequence shown here is derived from an EMBL/GenBank/DDBJ whole genome shotgun (WGS) entry which is preliminary data.</text>
</comment>
<proteinExistence type="inferred from homology"/>
<dbReference type="PANTHER" id="PTHR30149:SF0">
    <property type="entry name" value="HYDROGENASE MATURATION FACTOR HYPD"/>
    <property type="match status" value="1"/>
</dbReference>
<keyword evidence="2" id="KW-0479">Metal-binding</keyword>
<dbReference type="PANTHER" id="PTHR30149">
    <property type="entry name" value="HYDROGENASE PROTEIN ASSEMBLY PROTEIN HYPD"/>
    <property type="match status" value="1"/>
</dbReference>
<gene>
    <name evidence="4" type="ORF">JV16_02506</name>
</gene>
<organism evidence="4 5">
    <name type="scientific">Anoxybacillus ayderensis</name>
    <dbReference type="NCBI Taxonomy" id="265546"/>
    <lineage>
        <taxon>Bacteria</taxon>
        <taxon>Bacillati</taxon>
        <taxon>Bacillota</taxon>
        <taxon>Bacilli</taxon>
        <taxon>Bacillales</taxon>
        <taxon>Anoxybacillaceae</taxon>
        <taxon>Anoxybacillus</taxon>
    </lineage>
</organism>
<evidence type="ECO:0000256" key="1">
    <source>
        <dbReference type="ARBA" id="ARBA00007888"/>
    </source>
</evidence>
<dbReference type="PATRIC" id="fig|265546.4.peg.2519"/>
<keyword evidence="3" id="KW-0408">Iron</keyword>
<dbReference type="Gene3D" id="6.10.20.100">
    <property type="match status" value="1"/>
</dbReference>
<name>A0A0D0GX57_9BACL</name>
<evidence type="ECO:0000256" key="2">
    <source>
        <dbReference type="ARBA" id="ARBA00022723"/>
    </source>
</evidence>
<keyword evidence="5" id="KW-1185">Reference proteome</keyword>
<dbReference type="PIRSF" id="PIRSF005622">
    <property type="entry name" value="Hydrgn_mat_hypD"/>
    <property type="match status" value="1"/>
</dbReference>
<dbReference type="Pfam" id="PF01924">
    <property type="entry name" value="HypD"/>
    <property type="match status" value="1"/>
</dbReference>
<dbReference type="Proteomes" id="UP000032047">
    <property type="component" value="Unassembled WGS sequence"/>
</dbReference>
<dbReference type="GO" id="GO:0051604">
    <property type="term" value="P:protein maturation"/>
    <property type="evidence" value="ECO:0007669"/>
    <property type="project" value="TreeGrafter"/>
</dbReference>
<dbReference type="Gene3D" id="3.40.50.11740">
    <property type="entry name" value="HypD, alpha/beta domain 2"/>
    <property type="match status" value="2"/>
</dbReference>
<evidence type="ECO:0000256" key="3">
    <source>
        <dbReference type="ARBA" id="ARBA00023004"/>
    </source>
</evidence>
<dbReference type="NCBIfam" id="TIGR00075">
    <property type="entry name" value="hypD"/>
    <property type="match status" value="1"/>
</dbReference>
<dbReference type="AlphaFoldDB" id="A0A0D0GX57"/>
<dbReference type="InterPro" id="IPR042243">
    <property type="entry name" value="HypD_1"/>
</dbReference>
<dbReference type="GO" id="GO:0005506">
    <property type="term" value="F:iron ion binding"/>
    <property type="evidence" value="ECO:0007669"/>
    <property type="project" value="TreeGrafter"/>
</dbReference>
<sequence length="369" mass="41225">MLDVMDSPTRSALSRTLLKEVQTLANQFQQTFGRMPSFMEVCGSHTMALARTGVKKALEGYVRLISGPGCPVCVTDQVTIDAMISLTDGADRIICTFGDMMRVPGSYGTLMQAKTEGKDVRVVYSPVDAVRIAEQHPYQEVIFLGIGFETTIPILAAAIKEAEEKQVHNFSMWMSTKLVEPILRQLLHDGDVSLDGFLLPGHVSMVMGRAHFEFLATEYNMPAVISGFEALHMLSAIRHLLMLALKQHAIVLNDYKSVVNEQGNVQAKYWMNHYFTLCDEAWRGIGVISQSGMDFKKEYDRFNAKVKFSVLTREPRRTKCRCGEVIRGLIDPPQCVLFGKACTPLHPIGPCMVSSEGSCAAYYQYMREE</sequence>
<evidence type="ECO:0000313" key="4">
    <source>
        <dbReference type="EMBL" id="KIP20361.1"/>
    </source>
</evidence>
<evidence type="ECO:0000313" key="5">
    <source>
        <dbReference type="Proteomes" id="UP000032047"/>
    </source>
</evidence>
<comment type="similarity">
    <text evidence="1">Belongs to the HypD family.</text>
</comment>
<dbReference type="GO" id="GO:0070025">
    <property type="term" value="F:carbon monoxide binding"/>
    <property type="evidence" value="ECO:0007669"/>
    <property type="project" value="TreeGrafter"/>
</dbReference>
<dbReference type="InterPro" id="IPR002780">
    <property type="entry name" value="Hyd_form_HypD"/>
</dbReference>